<protein>
    <submittedName>
        <fullName evidence="2">Transposable element Tcb2 transposase</fullName>
    </submittedName>
</protein>
<dbReference type="Gene3D" id="3.30.420.10">
    <property type="entry name" value="Ribonuclease H-like superfamily/Ribonuclease H"/>
    <property type="match status" value="1"/>
</dbReference>
<dbReference type="GO" id="GO:0006313">
    <property type="term" value="P:DNA transposition"/>
    <property type="evidence" value="ECO:0007669"/>
    <property type="project" value="InterPro"/>
</dbReference>
<keyword evidence="3" id="KW-1185">Reference proteome</keyword>
<comment type="caution">
    <text evidence="2">The sequence shown here is derived from an EMBL/GenBank/DDBJ whole genome shotgun (WGS) entry which is preliminary data.</text>
</comment>
<proteinExistence type="predicted"/>
<dbReference type="GO" id="GO:0003677">
    <property type="term" value="F:DNA binding"/>
    <property type="evidence" value="ECO:0007669"/>
    <property type="project" value="InterPro"/>
</dbReference>
<dbReference type="EMBL" id="BMAU01021105">
    <property type="protein sequence ID" value="GFX90970.1"/>
    <property type="molecule type" value="Genomic_DNA"/>
</dbReference>
<sequence length="328" mass="37458">MRTGIWQLLRKETDGVQHQTCLVSSLQLPVQTVSRQTVYRHLGHIGLYARRPVRCVPLTATHCRLRLTWSREHSLWTPQQWSCVMFSDEYRFILQSGSRRTLIWRAPGTHYHQENTIERHRYGVAGWLVWGGIILGSRTDLHIQSVLHTQDVDDCRQDLKNLASLGKTIVLQWVPADCGVPDNEKADFLATKSIKAPSQEDLYNRASLKIWSHAILNLLNGPRHRAVAEFCPATGHDCLGNHLYKLKTFLPQNALLCSMDFAHLLHQEWADFFRVRATPNFFKVLRQKAITPKCFGGPLGDRDRLNADLGSTLSCSAQDISRRTFLGD</sequence>
<dbReference type="AlphaFoldDB" id="A0A8X6RBC3"/>
<organism evidence="2 3">
    <name type="scientific">Trichonephila clavipes</name>
    <name type="common">Golden silk orbweaver</name>
    <name type="synonym">Nephila clavipes</name>
    <dbReference type="NCBI Taxonomy" id="2585209"/>
    <lineage>
        <taxon>Eukaryota</taxon>
        <taxon>Metazoa</taxon>
        <taxon>Ecdysozoa</taxon>
        <taxon>Arthropoda</taxon>
        <taxon>Chelicerata</taxon>
        <taxon>Arachnida</taxon>
        <taxon>Araneae</taxon>
        <taxon>Araneomorphae</taxon>
        <taxon>Entelegynae</taxon>
        <taxon>Araneoidea</taxon>
        <taxon>Nephilidae</taxon>
        <taxon>Trichonephila</taxon>
    </lineage>
</organism>
<dbReference type="Proteomes" id="UP000887159">
    <property type="component" value="Unassembled WGS sequence"/>
</dbReference>
<dbReference type="GO" id="GO:0015074">
    <property type="term" value="P:DNA integration"/>
    <property type="evidence" value="ECO:0007669"/>
    <property type="project" value="InterPro"/>
</dbReference>
<feature type="domain" description="Transposase Tc1-like" evidence="1">
    <location>
        <begin position="22"/>
        <end position="73"/>
    </location>
</feature>
<evidence type="ECO:0000313" key="3">
    <source>
        <dbReference type="Proteomes" id="UP000887159"/>
    </source>
</evidence>
<dbReference type="InterPro" id="IPR036397">
    <property type="entry name" value="RNaseH_sf"/>
</dbReference>
<dbReference type="InterPro" id="IPR002492">
    <property type="entry name" value="Transposase_Tc1-like"/>
</dbReference>
<name>A0A8X6RBC3_TRICX</name>
<evidence type="ECO:0000259" key="1">
    <source>
        <dbReference type="Pfam" id="PF01498"/>
    </source>
</evidence>
<dbReference type="Pfam" id="PF01498">
    <property type="entry name" value="HTH_Tnp_Tc3_2"/>
    <property type="match status" value="1"/>
</dbReference>
<evidence type="ECO:0000313" key="2">
    <source>
        <dbReference type="EMBL" id="GFX90970.1"/>
    </source>
</evidence>
<gene>
    <name evidence="2" type="primary">TCB2_23</name>
    <name evidence="2" type="ORF">TNCV_3168011</name>
</gene>
<accession>A0A8X6RBC3</accession>
<reference evidence="2" key="1">
    <citation type="submission" date="2020-08" db="EMBL/GenBank/DDBJ databases">
        <title>Multicomponent nature underlies the extraordinary mechanical properties of spider dragline silk.</title>
        <authorList>
            <person name="Kono N."/>
            <person name="Nakamura H."/>
            <person name="Mori M."/>
            <person name="Yoshida Y."/>
            <person name="Ohtoshi R."/>
            <person name="Malay A.D."/>
            <person name="Moran D.A.P."/>
            <person name="Tomita M."/>
            <person name="Numata K."/>
            <person name="Arakawa K."/>
        </authorList>
    </citation>
    <scope>NUCLEOTIDE SEQUENCE</scope>
</reference>